<evidence type="ECO:0000256" key="1">
    <source>
        <dbReference type="ARBA" id="ARBA00004651"/>
    </source>
</evidence>
<keyword evidence="2" id="KW-1003">Cell membrane</keyword>
<evidence type="ECO:0000256" key="4">
    <source>
        <dbReference type="ARBA" id="ARBA00022989"/>
    </source>
</evidence>
<feature type="transmembrane region" description="Helical" evidence="7">
    <location>
        <begin position="274"/>
        <end position="294"/>
    </location>
</feature>
<dbReference type="Pfam" id="PF03706">
    <property type="entry name" value="LPG_synthase_TM"/>
    <property type="match status" value="1"/>
</dbReference>
<dbReference type="RefSeq" id="WP_238249278.1">
    <property type="nucleotide sequence ID" value="NZ_BPQX01000028.1"/>
</dbReference>
<comment type="caution">
    <text evidence="8">The sequence shown here is derived from an EMBL/GenBank/DDBJ whole genome shotgun (WGS) entry which is preliminary data.</text>
</comment>
<feature type="transmembrane region" description="Helical" evidence="7">
    <location>
        <begin position="146"/>
        <end position="167"/>
    </location>
</feature>
<keyword evidence="5 7" id="KW-0472">Membrane</keyword>
<accession>A0ABU0HPY6</accession>
<dbReference type="Proteomes" id="UP001236369">
    <property type="component" value="Unassembled WGS sequence"/>
</dbReference>
<keyword evidence="4 7" id="KW-1133">Transmembrane helix</keyword>
<feature type="transmembrane region" description="Helical" evidence="7">
    <location>
        <begin position="37"/>
        <end position="60"/>
    </location>
</feature>
<sequence>MKRLTTLASIAGLCTVVGLFASSGIEDVSAAVVSAGWGALLVLLARVVAVAWAGLGWYVVFPKAPLPRLRDCISLRFVREGINTLLPVATVGGDFVGARLLAKRGVSGSMAGASMFVDLMTQAVTQLLFTVLGLGLLIWLDGDGPVARTVAGGVAVAIPALAAFYLVQRRAGHRVIQALLTRFASGREWRALGAVDQLYDGLRRLYGAPGRVGAAIVVHFGGWIVGTFEVYLCLHFMGYPVDFTQALVIESLAQAVRGAAFAVPGALGAQEGGLIALCGLFSIPAEAALALSLVKRFADLGVGLPSLLAWHRIEASLRAKGEEDEAEAEVEADHADRSVRRPKAAPQAATLGPFYSYAPPRMASRLDEKDLKRCA</sequence>
<comment type="subcellular location">
    <subcellularLocation>
        <location evidence="1">Cell membrane</location>
        <topology evidence="1">Multi-pass membrane protein</topology>
    </subcellularLocation>
</comment>
<evidence type="ECO:0000256" key="6">
    <source>
        <dbReference type="SAM" id="MobiDB-lite"/>
    </source>
</evidence>
<evidence type="ECO:0000313" key="9">
    <source>
        <dbReference type="Proteomes" id="UP001236369"/>
    </source>
</evidence>
<dbReference type="NCBIfam" id="TIGR00374">
    <property type="entry name" value="flippase-like domain"/>
    <property type="match status" value="1"/>
</dbReference>
<proteinExistence type="predicted"/>
<dbReference type="NCBIfam" id="TIGR03476">
    <property type="entry name" value="HpnL"/>
    <property type="match status" value="1"/>
</dbReference>
<name>A0ABU0HPY6_9HYPH</name>
<gene>
    <name evidence="8" type="ORF">QO016_003520</name>
</gene>
<dbReference type="EMBL" id="JAUSVV010000009">
    <property type="protein sequence ID" value="MDQ0444012.1"/>
    <property type="molecule type" value="Genomic_DNA"/>
</dbReference>
<feature type="transmembrane region" description="Helical" evidence="7">
    <location>
        <begin position="212"/>
        <end position="237"/>
    </location>
</feature>
<keyword evidence="9" id="KW-1185">Reference proteome</keyword>
<feature type="transmembrane region" description="Helical" evidence="7">
    <location>
        <begin position="119"/>
        <end position="140"/>
    </location>
</feature>
<feature type="region of interest" description="Disordered" evidence="6">
    <location>
        <begin position="324"/>
        <end position="346"/>
    </location>
</feature>
<evidence type="ECO:0000256" key="3">
    <source>
        <dbReference type="ARBA" id="ARBA00022692"/>
    </source>
</evidence>
<keyword evidence="3 7" id="KW-0812">Transmembrane</keyword>
<protein>
    <submittedName>
        <fullName evidence="8">Membrane protein</fullName>
    </submittedName>
</protein>
<organism evidence="8 9">
    <name type="scientific">Methylobacterium persicinum</name>
    <dbReference type="NCBI Taxonomy" id="374426"/>
    <lineage>
        <taxon>Bacteria</taxon>
        <taxon>Pseudomonadati</taxon>
        <taxon>Pseudomonadota</taxon>
        <taxon>Alphaproteobacteria</taxon>
        <taxon>Hyphomicrobiales</taxon>
        <taxon>Methylobacteriaceae</taxon>
        <taxon>Methylobacterium</taxon>
    </lineage>
</organism>
<dbReference type="InterPro" id="IPR022791">
    <property type="entry name" value="L-PG_synthase/AglD"/>
</dbReference>
<evidence type="ECO:0000256" key="5">
    <source>
        <dbReference type="ARBA" id="ARBA00023136"/>
    </source>
</evidence>
<reference evidence="8 9" key="1">
    <citation type="submission" date="2023-07" db="EMBL/GenBank/DDBJ databases">
        <title>Genomic Encyclopedia of Type Strains, Phase IV (KMG-IV): sequencing the most valuable type-strain genomes for metagenomic binning, comparative biology and taxonomic classification.</title>
        <authorList>
            <person name="Goeker M."/>
        </authorList>
    </citation>
    <scope>NUCLEOTIDE SEQUENCE [LARGE SCALE GENOMIC DNA]</scope>
    <source>
        <strain evidence="8 9">DSM 19562</strain>
    </source>
</reference>
<dbReference type="PANTHER" id="PTHR39087">
    <property type="entry name" value="UPF0104 MEMBRANE PROTEIN MJ1595"/>
    <property type="match status" value="1"/>
</dbReference>
<evidence type="ECO:0000313" key="8">
    <source>
        <dbReference type="EMBL" id="MDQ0444012.1"/>
    </source>
</evidence>
<dbReference type="PANTHER" id="PTHR39087:SF2">
    <property type="entry name" value="UPF0104 MEMBRANE PROTEIN MJ1595"/>
    <property type="match status" value="1"/>
</dbReference>
<evidence type="ECO:0000256" key="2">
    <source>
        <dbReference type="ARBA" id="ARBA00022475"/>
    </source>
</evidence>
<evidence type="ECO:0000256" key="7">
    <source>
        <dbReference type="SAM" id="Phobius"/>
    </source>
</evidence>